<feature type="domain" description="CinA C-terminal" evidence="2">
    <location>
        <begin position="14"/>
        <end position="162"/>
    </location>
</feature>
<dbReference type="OrthoDB" id="1253990at2"/>
<proteinExistence type="predicted"/>
<dbReference type="Proteomes" id="UP000199385">
    <property type="component" value="Chromosome I"/>
</dbReference>
<dbReference type="STRING" id="261654.GA0070611_6117"/>
<dbReference type="Pfam" id="PF02464">
    <property type="entry name" value="CinA"/>
    <property type="match status" value="1"/>
</dbReference>
<dbReference type="Gene3D" id="3.90.950.20">
    <property type="entry name" value="CinA-like"/>
    <property type="match status" value="1"/>
</dbReference>
<protein>
    <submittedName>
        <fullName evidence="3">Nicotinamide-nucleotide amidase</fullName>
    </submittedName>
</protein>
<keyword evidence="4" id="KW-1185">Reference proteome</keyword>
<evidence type="ECO:0000259" key="2">
    <source>
        <dbReference type="Pfam" id="PF02464"/>
    </source>
</evidence>
<evidence type="ECO:0000313" key="3">
    <source>
        <dbReference type="EMBL" id="SBT53426.1"/>
    </source>
</evidence>
<dbReference type="AlphaFoldDB" id="A0A1A9ABA5"/>
<accession>A0A1A9ABA5</accession>
<dbReference type="RefSeq" id="WP_091673690.1">
    <property type="nucleotide sequence ID" value="NZ_LT594323.1"/>
</dbReference>
<sequence length="188" mass="19345">MGTEATHQRVDASRAAFVVHSLHERHETLATVESLTGGLLASAIVEIAGVSGIYRGGLIVYATELKSRLADVPEDLLAERGPVDPDVAAALAEGGRRRCGADWGLATTGVAGPEPQDGKPVGLVYVAAAGPDGARVRRLDLDGGRDQIRHGAVVEALRLLGDLIEAAPGGPGPARRDGVEDPAAAGRR</sequence>
<name>A0A1A9ABA5_9ACTN</name>
<feature type="region of interest" description="Disordered" evidence="1">
    <location>
        <begin position="165"/>
        <end position="188"/>
    </location>
</feature>
<reference evidence="4" key="1">
    <citation type="submission" date="2016-06" db="EMBL/GenBank/DDBJ databases">
        <authorList>
            <person name="Varghese N."/>
            <person name="Submissions Spin"/>
        </authorList>
    </citation>
    <scope>NUCLEOTIDE SEQUENCE [LARGE SCALE GENOMIC DNA]</scope>
    <source>
        <strain evidence="4">DSM 44815</strain>
    </source>
</reference>
<organism evidence="3 4">
    <name type="scientific">Micromonospora auratinigra</name>
    <dbReference type="NCBI Taxonomy" id="261654"/>
    <lineage>
        <taxon>Bacteria</taxon>
        <taxon>Bacillati</taxon>
        <taxon>Actinomycetota</taxon>
        <taxon>Actinomycetes</taxon>
        <taxon>Micromonosporales</taxon>
        <taxon>Micromonosporaceae</taxon>
        <taxon>Micromonospora</taxon>
    </lineage>
</organism>
<dbReference type="InterPro" id="IPR036653">
    <property type="entry name" value="CinA-like_C"/>
</dbReference>
<dbReference type="PATRIC" id="fig|261654.4.peg.6191"/>
<evidence type="ECO:0000313" key="4">
    <source>
        <dbReference type="Proteomes" id="UP000199385"/>
    </source>
</evidence>
<dbReference type="EMBL" id="LT594323">
    <property type="protein sequence ID" value="SBT53426.1"/>
    <property type="molecule type" value="Genomic_DNA"/>
</dbReference>
<dbReference type="NCBIfam" id="TIGR00199">
    <property type="entry name" value="PncC_domain"/>
    <property type="match status" value="1"/>
</dbReference>
<dbReference type="InterPro" id="IPR008136">
    <property type="entry name" value="CinA_C"/>
</dbReference>
<evidence type="ECO:0000256" key="1">
    <source>
        <dbReference type="SAM" id="MobiDB-lite"/>
    </source>
</evidence>
<gene>
    <name evidence="3" type="ORF">GA0070611_6117</name>
</gene>
<dbReference type="SUPFAM" id="SSF142433">
    <property type="entry name" value="CinA-like"/>
    <property type="match status" value="1"/>
</dbReference>